<dbReference type="AlphaFoldDB" id="A0A4P8XEQ5"/>
<dbReference type="EMBL" id="CP040396">
    <property type="protein sequence ID" value="QCT00827.1"/>
    <property type="molecule type" value="Genomic_DNA"/>
</dbReference>
<evidence type="ECO:0000313" key="3">
    <source>
        <dbReference type="Proteomes" id="UP000300879"/>
    </source>
</evidence>
<accession>A0A4P8XEQ5</accession>
<name>A0A4P8XEQ5_9BACL</name>
<dbReference type="InterPro" id="IPR000182">
    <property type="entry name" value="GNAT_dom"/>
</dbReference>
<organism evidence="2 3">
    <name type="scientific">Paenibacillus algicola</name>
    <dbReference type="NCBI Taxonomy" id="2565926"/>
    <lineage>
        <taxon>Bacteria</taxon>
        <taxon>Bacillati</taxon>
        <taxon>Bacillota</taxon>
        <taxon>Bacilli</taxon>
        <taxon>Bacillales</taxon>
        <taxon>Paenibacillaceae</taxon>
        <taxon>Paenibacillus</taxon>
    </lineage>
</organism>
<dbReference type="KEGG" id="palo:E6C60_0100"/>
<gene>
    <name evidence="2" type="ORF">E6C60_0100</name>
</gene>
<protein>
    <submittedName>
        <fullName evidence="2">GCN5-related N-acetyltransferase</fullName>
    </submittedName>
</protein>
<feature type="domain" description="N-acetyltransferase" evidence="1">
    <location>
        <begin position="1"/>
        <end position="149"/>
    </location>
</feature>
<reference evidence="2 3" key="1">
    <citation type="submission" date="2019-05" db="EMBL/GenBank/DDBJ databases">
        <authorList>
            <person name="Chen C."/>
        </authorList>
    </citation>
    <scope>NUCLEOTIDE SEQUENCE [LARGE SCALE GENOMIC DNA]</scope>
    <source>
        <strain evidence="2 3">HB172198</strain>
    </source>
</reference>
<dbReference type="InterPro" id="IPR016181">
    <property type="entry name" value="Acyl_CoA_acyltransferase"/>
</dbReference>
<keyword evidence="2" id="KW-0808">Transferase</keyword>
<dbReference type="PROSITE" id="PS51186">
    <property type="entry name" value="GNAT"/>
    <property type="match status" value="1"/>
</dbReference>
<dbReference type="SUPFAM" id="SSF55729">
    <property type="entry name" value="Acyl-CoA N-acyltransferases (Nat)"/>
    <property type="match status" value="1"/>
</dbReference>
<evidence type="ECO:0000259" key="1">
    <source>
        <dbReference type="PROSITE" id="PS51186"/>
    </source>
</evidence>
<dbReference type="Proteomes" id="UP000300879">
    <property type="component" value="Chromosome"/>
</dbReference>
<dbReference type="GO" id="GO:0016747">
    <property type="term" value="F:acyltransferase activity, transferring groups other than amino-acyl groups"/>
    <property type="evidence" value="ECO:0007669"/>
    <property type="project" value="InterPro"/>
</dbReference>
<evidence type="ECO:0000313" key="2">
    <source>
        <dbReference type="EMBL" id="QCT00827.1"/>
    </source>
</evidence>
<dbReference type="Gene3D" id="3.40.630.30">
    <property type="match status" value="1"/>
</dbReference>
<sequence>MTFEHAIDVCSWRYPEPYNIYGWLPWEQMVQLGVEFGDPLIREEQYLSVVDEQDRLWGFAQLFPLDRVIRIGLGMRPDWCGHGMGKRFVEAIVDEAKRRYPSGPLDLEVLAWNERAIRTYRKAGFGITDSYEKLTPSGMAEFYCMEYVPG</sequence>
<dbReference type="Pfam" id="PF00583">
    <property type="entry name" value="Acetyltransf_1"/>
    <property type="match status" value="1"/>
</dbReference>
<proteinExistence type="predicted"/>
<keyword evidence="3" id="KW-1185">Reference proteome</keyword>